<organism evidence="1 2">
    <name type="scientific">Fibrisoma limi BUZ 3</name>
    <dbReference type="NCBI Taxonomy" id="1185876"/>
    <lineage>
        <taxon>Bacteria</taxon>
        <taxon>Pseudomonadati</taxon>
        <taxon>Bacteroidota</taxon>
        <taxon>Cytophagia</taxon>
        <taxon>Cytophagales</taxon>
        <taxon>Spirosomataceae</taxon>
        <taxon>Fibrisoma</taxon>
    </lineage>
</organism>
<dbReference type="Proteomes" id="UP000009309">
    <property type="component" value="Unassembled WGS sequence"/>
</dbReference>
<dbReference type="PROSITE" id="PS51257">
    <property type="entry name" value="PROKAR_LIPOPROTEIN"/>
    <property type="match status" value="1"/>
</dbReference>
<dbReference type="EMBL" id="CAIT01000009">
    <property type="protein sequence ID" value="CCH55098.1"/>
    <property type="molecule type" value="Genomic_DNA"/>
</dbReference>
<evidence type="ECO:0000313" key="2">
    <source>
        <dbReference type="Proteomes" id="UP000009309"/>
    </source>
</evidence>
<dbReference type="RefSeq" id="WP_009283668.1">
    <property type="nucleotide sequence ID" value="NZ_CAIT01000009.1"/>
</dbReference>
<evidence type="ECO:0000313" key="1">
    <source>
        <dbReference type="EMBL" id="CCH55098.1"/>
    </source>
</evidence>
<dbReference type="AlphaFoldDB" id="I2GMH0"/>
<reference evidence="1 2" key="1">
    <citation type="journal article" date="2012" name="J. Bacteriol.">
        <title>Genome Sequence of the Filamentous Bacterium Fibrisoma limi BUZ 3T.</title>
        <authorList>
            <person name="Filippini M."/>
            <person name="Qi W."/>
            <person name="Jaenicke S."/>
            <person name="Goesmann A."/>
            <person name="Smits T.H."/>
            <person name="Bagheri H.C."/>
        </authorList>
    </citation>
    <scope>NUCLEOTIDE SEQUENCE [LARGE SCALE GENOMIC DNA]</scope>
    <source>
        <strain evidence="2">BUZ 3T</strain>
    </source>
</reference>
<protein>
    <recommendedName>
        <fullName evidence="3">Lipoprotein</fullName>
    </recommendedName>
</protein>
<keyword evidence="2" id="KW-1185">Reference proteome</keyword>
<accession>I2GMH0</accession>
<proteinExistence type="predicted"/>
<name>I2GMH0_9BACT</name>
<evidence type="ECO:0008006" key="3">
    <source>
        <dbReference type="Google" id="ProtNLM"/>
    </source>
</evidence>
<dbReference type="eggNOG" id="ENOG503375K">
    <property type="taxonomic scope" value="Bacteria"/>
</dbReference>
<dbReference type="STRING" id="1185876.BN8_04333"/>
<sequence>MKFLFAILLLCVGIFSCNSTEKRDPLLEEAALYHNEATEIQAIIEPKIDQIDSLKTILVKSPKQDATATVATLDSLKTAFEEWEENLVEVPGMPHNHNHNGPAHHHHNDATLKDLPADQMRDLQRETLSSIKQIQQRLDAVMAQVTQ</sequence>
<gene>
    <name evidence="1" type="ORF">BN8_04333</name>
</gene>
<comment type="caution">
    <text evidence="1">The sequence shown here is derived from an EMBL/GenBank/DDBJ whole genome shotgun (WGS) entry which is preliminary data.</text>
</comment>